<dbReference type="NCBIfam" id="TIGR02349">
    <property type="entry name" value="DnaJ_bact"/>
    <property type="match status" value="1"/>
</dbReference>
<dbReference type="SUPFAM" id="SSF49493">
    <property type="entry name" value="HSP40/DnaJ peptide-binding domain"/>
    <property type="match status" value="2"/>
</dbReference>
<accession>A0A2J0Q8G1</accession>
<protein>
    <recommendedName>
        <fullName evidence="5">Chaperone protein DnaJ</fullName>
    </recommendedName>
</protein>
<keyword evidence="5" id="KW-0143">Chaperone</keyword>
<dbReference type="SMART" id="SM00271">
    <property type="entry name" value="DnaJ"/>
    <property type="match status" value="1"/>
</dbReference>
<dbReference type="GO" id="GO:0005737">
    <property type="term" value="C:cytoplasm"/>
    <property type="evidence" value="ECO:0007669"/>
    <property type="project" value="UniProtKB-SubCell"/>
</dbReference>
<dbReference type="InterPro" id="IPR012724">
    <property type="entry name" value="DnaJ"/>
</dbReference>
<dbReference type="InterPro" id="IPR008971">
    <property type="entry name" value="HSP40/DnaJ_pept-bd"/>
</dbReference>
<evidence type="ECO:0000256" key="1">
    <source>
        <dbReference type="ARBA" id="ARBA00022723"/>
    </source>
</evidence>
<feature type="binding site" evidence="5">
    <location>
        <position position="216"/>
    </location>
    <ligand>
        <name>Zn(2+)</name>
        <dbReference type="ChEBI" id="CHEBI:29105"/>
        <label>2</label>
    </ligand>
</feature>
<dbReference type="InterPro" id="IPR002939">
    <property type="entry name" value="DnaJ_C"/>
</dbReference>
<dbReference type="PROSITE" id="PS51188">
    <property type="entry name" value="ZF_CR"/>
    <property type="match status" value="1"/>
</dbReference>
<comment type="caution">
    <text evidence="9">The sequence shown here is derived from an EMBL/GenBank/DDBJ whole genome shotgun (WGS) entry which is preliminary data.</text>
</comment>
<dbReference type="HAMAP" id="MF_01152">
    <property type="entry name" value="DnaJ"/>
    <property type="match status" value="1"/>
</dbReference>
<keyword evidence="3 5" id="KW-0863">Zinc-finger</keyword>
<evidence type="ECO:0000313" key="9">
    <source>
        <dbReference type="EMBL" id="PJE51541.1"/>
    </source>
</evidence>
<dbReference type="PANTHER" id="PTHR43096">
    <property type="entry name" value="DNAJ HOMOLOG 1, MITOCHONDRIAL-RELATED"/>
    <property type="match status" value="1"/>
</dbReference>
<dbReference type="Pfam" id="PF00226">
    <property type="entry name" value="DnaJ"/>
    <property type="match status" value="1"/>
</dbReference>
<dbReference type="InterPro" id="IPR001305">
    <property type="entry name" value="HSP_DnaJ_Cys-rich_dom"/>
</dbReference>
<keyword evidence="5" id="KW-0963">Cytoplasm</keyword>
<dbReference type="GO" id="GO:0005524">
    <property type="term" value="F:ATP binding"/>
    <property type="evidence" value="ECO:0007669"/>
    <property type="project" value="InterPro"/>
</dbReference>
<dbReference type="GO" id="GO:0008270">
    <property type="term" value="F:zinc ion binding"/>
    <property type="evidence" value="ECO:0007669"/>
    <property type="project" value="UniProtKB-UniRule"/>
</dbReference>
<reference evidence="9 10" key="1">
    <citation type="submission" date="2017-09" db="EMBL/GenBank/DDBJ databases">
        <title>Depth-based differentiation of microbial function through sediment-hosted aquifers and enrichment of novel symbionts in the deep terrestrial subsurface.</title>
        <authorList>
            <person name="Probst A.J."/>
            <person name="Ladd B."/>
            <person name="Jarett J.K."/>
            <person name="Geller-Mcgrath D.E."/>
            <person name="Sieber C.M."/>
            <person name="Emerson J.B."/>
            <person name="Anantharaman K."/>
            <person name="Thomas B.C."/>
            <person name="Malmstrom R."/>
            <person name="Stieglmeier M."/>
            <person name="Klingl A."/>
            <person name="Woyke T."/>
            <person name="Ryan C.M."/>
            <person name="Banfield J.F."/>
        </authorList>
    </citation>
    <scope>NUCLEOTIDE SEQUENCE [LARGE SCALE GENOMIC DNA]</scope>
    <source>
        <strain evidence="9">CG10_big_fil_rev_8_21_14_0_10_36_16</strain>
    </source>
</reference>
<dbReference type="GO" id="GO:0009408">
    <property type="term" value="P:response to heat"/>
    <property type="evidence" value="ECO:0007669"/>
    <property type="project" value="InterPro"/>
</dbReference>
<evidence type="ECO:0000256" key="2">
    <source>
        <dbReference type="ARBA" id="ARBA00022737"/>
    </source>
</evidence>
<comment type="domain">
    <text evidence="5">The J domain is necessary and sufficient to stimulate DnaK ATPase activity. Zinc center 1 plays an important role in the autonomous, DnaK-independent chaperone activity of DnaJ. Zinc center 2 is essential for interaction with DnaK and for DnaJ activity.</text>
</comment>
<dbReference type="Proteomes" id="UP000228496">
    <property type="component" value="Unassembled WGS sequence"/>
</dbReference>
<dbReference type="PRINTS" id="PR00625">
    <property type="entry name" value="JDOMAIN"/>
</dbReference>
<evidence type="ECO:0000256" key="4">
    <source>
        <dbReference type="ARBA" id="ARBA00022833"/>
    </source>
</evidence>
<comment type="subunit">
    <text evidence="5">Homodimer.</text>
</comment>
<dbReference type="Gene3D" id="2.60.260.20">
    <property type="entry name" value="Urease metallochaperone UreE, N-terminal domain"/>
    <property type="match status" value="2"/>
</dbReference>
<feature type="domain" description="CR-type" evidence="8">
    <location>
        <begin position="157"/>
        <end position="239"/>
    </location>
</feature>
<dbReference type="PANTHER" id="PTHR43096:SF10">
    <property type="entry name" value="CHAPERONE PROTEIN DNAJ A6, CHLOROPLASTIC"/>
    <property type="match status" value="1"/>
</dbReference>
<keyword evidence="2 5" id="KW-0677">Repeat</keyword>
<evidence type="ECO:0000259" key="8">
    <source>
        <dbReference type="PROSITE" id="PS51188"/>
    </source>
</evidence>
<comment type="subcellular location">
    <subcellularLocation>
        <location evidence="5">Cytoplasm</location>
    </subcellularLocation>
</comment>
<dbReference type="PROSITE" id="PS50076">
    <property type="entry name" value="DNAJ_2"/>
    <property type="match status" value="1"/>
</dbReference>
<dbReference type="InterPro" id="IPR018253">
    <property type="entry name" value="DnaJ_domain_CS"/>
</dbReference>
<feature type="binding site" evidence="5">
    <location>
        <position position="173"/>
    </location>
    <ligand>
        <name>Zn(2+)</name>
        <dbReference type="ChEBI" id="CHEBI:29105"/>
        <label>1</label>
    </ligand>
</feature>
<dbReference type="InterPro" id="IPR001623">
    <property type="entry name" value="DnaJ_domain"/>
</dbReference>
<dbReference type="CDD" id="cd10747">
    <property type="entry name" value="DnaJ_C"/>
    <property type="match status" value="1"/>
</dbReference>
<dbReference type="SUPFAM" id="SSF57938">
    <property type="entry name" value="DnaJ/Hsp40 cysteine-rich domain"/>
    <property type="match status" value="1"/>
</dbReference>
<proteinExistence type="inferred from homology"/>
<evidence type="ECO:0000256" key="6">
    <source>
        <dbReference type="PROSITE-ProRule" id="PRU00546"/>
    </source>
</evidence>
<feature type="binding site" evidence="5">
    <location>
        <position position="230"/>
    </location>
    <ligand>
        <name>Zn(2+)</name>
        <dbReference type="ChEBI" id="CHEBI:29105"/>
        <label>1</label>
    </ligand>
</feature>
<dbReference type="AlphaFoldDB" id="A0A2J0Q8G1"/>
<feature type="repeat" description="CXXCXGXG motif" evidence="5">
    <location>
        <begin position="227"/>
        <end position="234"/>
    </location>
</feature>
<feature type="repeat" description="CXXCXGXG motif" evidence="5">
    <location>
        <begin position="213"/>
        <end position="220"/>
    </location>
</feature>
<dbReference type="InterPro" id="IPR036410">
    <property type="entry name" value="HSP_DnaJ_Cys-rich_dom_sf"/>
</dbReference>
<comment type="similarity">
    <text evidence="5">Belongs to the DnaJ family.</text>
</comment>
<evidence type="ECO:0000256" key="3">
    <source>
        <dbReference type="ARBA" id="ARBA00022771"/>
    </source>
</evidence>
<feature type="binding site" evidence="5">
    <location>
        <position position="170"/>
    </location>
    <ligand>
        <name>Zn(2+)</name>
        <dbReference type="ChEBI" id="CHEBI:29105"/>
        <label>1</label>
    </ligand>
</feature>
<feature type="binding site" evidence="5">
    <location>
        <position position="213"/>
    </location>
    <ligand>
        <name>Zn(2+)</name>
        <dbReference type="ChEBI" id="CHEBI:29105"/>
        <label>2</label>
    </ligand>
</feature>
<dbReference type="PROSITE" id="PS00636">
    <property type="entry name" value="DNAJ_1"/>
    <property type="match status" value="1"/>
</dbReference>
<gene>
    <name evidence="5 9" type="primary">dnaJ</name>
    <name evidence="9" type="ORF">COV29_00065</name>
</gene>
<keyword evidence="5" id="KW-0235">DNA replication</keyword>
<dbReference type="GO" id="GO:0031072">
    <property type="term" value="F:heat shock protein binding"/>
    <property type="evidence" value="ECO:0007669"/>
    <property type="project" value="InterPro"/>
</dbReference>
<dbReference type="GO" id="GO:0051082">
    <property type="term" value="F:unfolded protein binding"/>
    <property type="evidence" value="ECO:0007669"/>
    <property type="project" value="UniProtKB-UniRule"/>
</dbReference>
<dbReference type="Gene3D" id="1.10.287.110">
    <property type="entry name" value="DnaJ domain"/>
    <property type="match status" value="1"/>
</dbReference>
<feature type="domain" description="J" evidence="7">
    <location>
        <begin position="2"/>
        <end position="64"/>
    </location>
</feature>
<dbReference type="GO" id="GO:0042026">
    <property type="term" value="P:protein refolding"/>
    <property type="evidence" value="ECO:0007669"/>
    <property type="project" value="TreeGrafter"/>
</dbReference>
<sequence length="382" mass="41799">MDYYKILDIDRSASQDEIKKAYRKMAHKYHPDKKGGDEKKFKEVNEAYQVLSNPQKRSQYDKFGSTFNEGGQPGGGGGFGGFDFRQGDFSDFFRGAQGGQPFGGSQDRQYQNVDFDDIFDMFGDAFGFRQRGSRQQAGRGEDIHVNLSVSFYDIARGGLKKIEIKKDIACKECDGLGAKKGTPLDECPTCKGRGQVKESTGSFFGNFIRVTACEACQGSGKIPKEKCPHCKGTGKNKEKQVLEINIPAGIKNGEVLAVKGAGQAGLRGASAGDLYLHINATTDENFKRVGNDILYEMPLKLTDALLGTETTVPTIDGKSKIKIEPGTHDGQEIRLKGLGIYGQSGFGGYRAGDQIVKVNIKMPNKLNKKAKKLVEELAEELD</sequence>
<dbReference type="CDD" id="cd06257">
    <property type="entry name" value="DnaJ"/>
    <property type="match status" value="1"/>
</dbReference>
<feature type="binding site" evidence="5">
    <location>
        <position position="227"/>
    </location>
    <ligand>
        <name>Zn(2+)</name>
        <dbReference type="ChEBI" id="CHEBI:29105"/>
        <label>1</label>
    </ligand>
</feature>
<feature type="binding site" evidence="5">
    <location>
        <position position="190"/>
    </location>
    <ligand>
        <name>Zn(2+)</name>
        <dbReference type="ChEBI" id="CHEBI:29105"/>
        <label>2</label>
    </ligand>
</feature>
<dbReference type="EMBL" id="PCXQ01000001">
    <property type="protein sequence ID" value="PJE51541.1"/>
    <property type="molecule type" value="Genomic_DNA"/>
</dbReference>
<evidence type="ECO:0000259" key="7">
    <source>
        <dbReference type="PROSITE" id="PS50076"/>
    </source>
</evidence>
<dbReference type="SUPFAM" id="SSF46565">
    <property type="entry name" value="Chaperone J-domain"/>
    <property type="match status" value="1"/>
</dbReference>
<name>A0A2J0Q8G1_9BACT</name>
<dbReference type="Gene3D" id="6.20.20.10">
    <property type="match status" value="2"/>
</dbReference>
<evidence type="ECO:0000256" key="5">
    <source>
        <dbReference type="HAMAP-Rule" id="MF_01152"/>
    </source>
</evidence>
<keyword evidence="1 5" id="KW-0479">Metal-binding</keyword>
<dbReference type="GO" id="GO:0006260">
    <property type="term" value="P:DNA replication"/>
    <property type="evidence" value="ECO:0007669"/>
    <property type="project" value="UniProtKB-KW"/>
</dbReference>
<keyword evidence="4 5" id="KW-0862">Zinc</keyword>
<comment type="cofactor">
    <cofactor evidence="5">
        <name>Zn(2+)</name>
        <dbReference type="ChEBI" id="CHEBI:29105"/>
    </cofactor>
    <text evidence="5">Binds 2 Zn(2+) ions per monomer.</text>
</comment>
<evidence type="ECO:0000313" key="10">
    <source>
        <dbReference type="Proteomes" id="UP000228496"/>
    </source>
</evidence>
<feature type="binding site" evidence="5">
    <location>
        <position position="187"/>
    </location>
    <ligand>
        <name>Zn(2+)</name>
        <dbReference type="ChEBI" id="CHEBI:29105"/>
        <label>2</label>
    </ligand>
</feature>
<feature type="repeat" description="CXXCXGXG motif" evidence="5">
    <location>
        <begin position="170"/>
        <end position="177"/>
    </location>
</feature>
<dbReference type="InterPro" id="IPR036869">
    <property type="entry name" value="J_dom_sf"/>
</dbReference>
<dbReference type="CDD" id="cd10719">
    <property type="entry name" value="DnaJ_zf"/>
    <property type="match status" value="1"/>
</dbReference>
<feature type="repeat" description="CXXCXGXG motif" evidence="5">
    <location>
        <begin position="187"/>
        <end position="194"/>
    </location>
</feature>
<dbReference type="FunFam" id="2.60.260.20:FF:000005">
    <property type="entry name" value="Chaperone protein dnaJ 1, mitochondrial"/>
    <property type="match status" value="1"/>
</dbReference>
<organism evidence="9 10">
    <name type="scientific">Candidatus Yanofskybacteria bacterium CG10_big_fil_rev_8_21_14_0_10_36_16</name>
    <dbReference type="NCBI Taxonomy" id="1975096"/>
    <lineage>
        <taxon>Bacteria</taxon>
        <taxon>Candidatus Yanofskyibacteriota</taxon>
    </lineage>
</organism>
<dbReference type="Pfam" id="PF01556">
    <property type="entry name" value="DnaJ_C"/>
    <property type="match status" value="1"/>
</dbReference>
<dbReference type="Pfam" id="PF00684">
    <property type="entry name" value="DnaJ_CXXCXGXG"/>
    <property type="match status" value="1"/>
</dbReference>
<feature type="zinc finger region" description="CR-type" evidence="6">
    <location>
        <begin position="157"/>
        <end position="239"/>
    </location>
</feature>
<keyword evidence="5" id="KW-0346">Stress response</keyword>
<comment type="function">
    <text evidence="5">Participates actively in the response to hyperosmotic and heat shock by preventing the aggregation of stress-denatured proteins and by disaggregating proteins, also in an autonomous, DnaK-independent fashion. Unfolded proteins bind initially to DnaJ; upon interaction with the DnaJ-bound protein, DnaK hydrolyzes its bound ATP, resulting in the formation of a stable complex. GrpE releases ADP from DnaK; ATP binding to DnaK triggers the release of the substrate protein, thus completing the reaction cycle. Several rounds of ATP-dependent interactions between DnaJ, DnaK and GrpE are required for fully efficient folding. Also involved, together with DnaK and GrpE, in the DNA replication of plasmids through activation of initiation proteins.</text>
</comment>